<dbReference type="Gene3D" id="3.40.50.1820">
    <property type="entry name" value="alpha/beta hydrolase"/>
    <property type="match status" value="1"/>
</dbReference>
<accession>A0AAC8TAS3</accession>
<sequence length="589" mass="64086">MTDFIPRRNAAIAGCLVLLGAVGAALLWHAREERRAEEAALRALLSQYPMPVSVSPEGSRVLVKTRDASDFEIAVLDRQSGTVLHRARSFDTQLSLTWRPDGGAIAFISSAAGNRQYRLSLWDLSSGELNTFASPLTSTAAPPIRWAPDGRSLLLYVGNSRAGELRLVKLGLGKALESVSLVRVSPEADYQWSPDGGRIAYIPLESESSIHQLEVGSSRAPESLAQLPDGSVVRELSWSADGQSLLYSAREPHERFFSLRRLELKTRRSSLVARSSNDLRHPVWLKDQQHFLYEANEGGISQLWIASADGQAPQLLGQPDESHRILGLSDTGDQVYTSRSRLEFPPDLVAVSLSSKELSVVAASPRQATGIRPRLMTVTSDDGLQVPVILWGDKLAGPDAKPRAIINVHGGPHLQELPVWDARTQYLLRQGMIVASVNYRGSRGYGADFEKHEDTAGQARDLIAVQRYLAEELGVPAENTSLLASSSGTRVAVQAAFLKPEGFGRLVLTSTVPLVPGTCPGESGSRRVLAFHGLNDNALSPSVARGALERCFGERPFGAGATQFEVFEDEGHQFHRSRTWARILSSLNG</sequence>
<dbReference type="GO" id="GO:0006508">
    <property type="term" value="P:proteolysis"/>
    <property type="evidence" value="ECO:0007669"/>
    <property type="project" value="InterPro"/>
</dbReference>
<protein>
    <submittedName>
        <fullName evidence="2">Peptidase S9, prolyl oligopeptidase active site region</fullName>
    </submittedName>
</protein>
<dbReference type="GO" id="GO:0008236">
    <property type="term" value="F:serine-type peptidase activity"/>
    <property type="evidence" value="ECO:0007669"/>
    <property type="project" value="InterPro"/>
</dbReference>
<dbReference type="RefSeq" id="WP_047854344.1">
    <property type="nucleotide sequence ID" value="NZ_QUMU01000006.1"/>
</dbReference>
<feature type="domain" description="Peptidase S9 prolyl oligopeptidase catalytic" evidence="1">
    <location>
        <begin position="422"/>
        <end position="504"/>
    </location>
</feature>
<dbReference type="Pfam" id="PF00326">
    <property type="entry name" value="Peptidase_S9"/>
    <property type="match status" value="1"/>
</dbReference>
<evidence type="ECO:0000313" key="3">
    <source>
        <dbReference type="Proteomes" id="UP000035579"/>
    </source>
</evidence>
<dbReference type="Proteomes" id="UP000035579">
    <property type="component" value="Chromosome"/>
</dbReference>
<dbReference type="Gene3D" id="2.120.10.30">
    <property type="entry name" value="TolB, C-terminal domain"/>
    <property type="match status" value="2"/>
</dbReference>
<dbReference type="EMBL" id="CP011509">
    <property type="protein sequence ID" value="AKI99176.1"/>
    <property type="molecule type" value="Genomic_DNA"/>
</dbReference>
<evidence type="ECO:0000259" key="1">
    <source>
        <dbReference type="Pfam" id="PF00326"/>
    </source>
</evidence>
<dbReference type="SUPFAM" id="SSF53474">
    <property type="entry name" value="alpha/beta-Hydrolases"/>
    <property type="match status" value="1"/>
</dbReference>
<reference evidence="2 3" key="1">
    <citation type="submission" date="2015-05" db="EMBL/GenBank/DDBJ databases">
        <title>Genome assembly of Archangium gephyra DSM 2261.</title>
        <authorList>
            <person name="Sharma G."/>
            <person name="Subramanian S."/>
        </authorList>
    </citation>
    <scope>NUCLEOTIDE SEQUENCE [LARGE SCALE GENOMIC DNA]</scope>
    <source>
        <strain evidence="2 3">DSM 2261</strain>
    </source>
</reference>
<proteinExistence type="predicted"/>
<name>A0AAC8TAS3_9BACT</name>
<gene>
    <name evidence="2" type="ORF">AA314_00803</name>
</gene>
<dbReference type="InterPro" id="IPR001375">
    <property type="entry name" value="Peptidase_S9_cat"/>
</dbReference>
<dbReference type="InterPro" id="IPR029058">
    <property type="entry name" value="AB_hydrolase_fold"/>
</dbReference>
<dbReference type="SUPFAM" id="SSF82171">
    <property type="entry name" value="DPP6 N-terminal domain-like"/>
    <property type="match status" value="1"/>
</dbReference>
<dbReference type="AlphaFoldDB" id="A0AAC8TAS3"/>
<dbReference type="InterPro" id="IPR011042">
    <property type="entry name" value="6-blade_b-propeller_TolB-like"/>
</dbReference>
<organism evidence="2 3">
    <name type="scientific">Archangium gephyra</name>
    <dbReference type="NCBI Taxonomy" id="48"/>
    <lineage>
        <taxon>Bacteria</taxon>
        <taxon>Pseudomonadati</taxon>
        <taxon>Myxococcota</taxon>
        <taxon>Myxococcia</taxon>
        <taxon>Myxococcales</taxon>
        <taxon>Cystobacterineae</taxon>
        <taxon>Archangiaceae</taxon>
        <taxon>Archangium</taxon>
    </lineage>
</organism>
<dbReference type="KEGG" id="age:AA314_00803"/>
<evidence type="ECO:0000313" key="2">
    <source>
        <dbReference type="EMBL" id="AKI99176.1"/>
    </source>
</evidence>
<dbReference type="PANTHER" id="PTHR36842">
    <property type="entry name" value="PROTEIN TOLB HOMOLOG"/>
    <property type="match status" value="1"/>
</dbReference>